<dbReference type="GO" id="GO:0006313">
    <property type="term" value="P:DNA transposition"/>
    <property type="evidence" value="ECO:0007669"/>
    <property type="project" value="InterPro"/>
</dbReference>
<dbReference type="Pfam" id="PF01548">
    <property type="entry name" value="DEDD_Tnp_IS110"/>
    <property type="match status" value="1"/>
</dbReference>
<comment type="caution">
    <text evidence="3">The sequence shown here is derived from an EMBL/GenBank/DDBJ whole genome shotgun (WGS) entry which is preliminary data.</text>
</comment>
<organism evidence="3 4">
    <name type="scientific">Bradyrhizobium hipponense</name>
    <dbReference type="NCBI Taxonomy" id="2605638"/>
    <lineage>
        <taxon>Bacteria</taxon>
        <taxon>Pseudomonadati</taxon>
        <taxon>Pseudomonadota</taxon>
        <taxon>Alphaproteobacteria</taxon>
        <taxon>Hyphomicrobiales</taxon>
        <taxon>Nitrobacteraceae</taxon>
        <taxon>Bradyrhizobium</taxon>
    </lineage>
</organism>
<reference evidence="3 4" key="1">
    <citation type="submission" date="2019-08" db="EMBL/GenBank/DDBJ databases">
        <title>Bradyrhizobium hipponensis sp. nov., a rhizobium isolated from a Lupinus angustifolius root nodule in Tunisia.</title>
        <authorList>
            <person name="Off K."/>
            <person name="Rejili M."/>
            <person name="Mars M."/>
            <person name="Brachmann A."/>
            <person name="Marin M."/>
        </authorList>
    </citation>
    <scope>NUCLEOTIDE SEQUENCE [LARGE SCALE GENOMIC DNA]</scope>
    <source>
        <strain evidence="4">aSej3</strain>
    </source>
</reference>
<gene>
    <name evidence="3" type="ORF">FXV83_26385</name>
</gene>
<dbReference type="Proteomes" id="UP000324797">
    <property type="component" value="Unassembled WGS sequence"/>
</dbReference>
<dbReference type="AlphaFoldDB" id="A0A5S4YHW5"/>
<dbReference type="InterPro" id="IPR003346">
    <property type="entry name" value="Transposase_20"/>
</dbReference>
<proteinExistence type="predicted"/>
<name>A0A5S4YHW5_9BRAD</name>
<accession>A0A5S4YHW5</accession>
<dbReference type="GO" id="GO:0003677">
    <property type="term" value="F:DNA binding"/>
    <property type="evidence" value="ECO:0007669"/>
    <property type="project" value="InterPro"/>
</dbReference>
<dbReference type="PANTHER" id="PTHR33055:SF15">
    <property type="entry name" value="TRANSPOSASE-RELATED"/>
    <property type="match status" value="1"/>
</dbReference>
<dbReference type="NCBIfam" id="NF033542">
    <property type="entry name" value="transpos_IS110"/>
    <property type="match status" value="1"/>
</dbReference>
<dbReference type="InterPro" id="IPR002525">
    <property type="entry name" value="Transp_IS110-like_N"/>
</dbReference>
<evidence type="ECO:0000313" key="3">
    <source>
        <dbReference type="EMBL" id="TYO63633.1"/>
    </source>
</evidence>
<feature type="domain" description="Transposase IS110-like N-terminal" evidence="1">
    <location>
        <begin position="5"/>
        <end position="144"/>
    </location>
</feature>
<dbReference type="Pfam" id="PF02371">
    <property type="entry name" value="Transposase_20"/>
    <property type="match status" value="1"/>
</dbReference>
<dbReference type="InterPro" id="IPR047650">
    <property type="entry name" value="Transpos_IS110"/>
</dbReference>
<evidence type="ECO:0000259" key="2">
    <source>
        <dbReference type="Pfam" id="PF02371"/>
    </source>
</evidence>
<sequence>MMYSGIDLHSNNSVVAVIDDSDRVVAQKRLPNDIAKITGFLARWQDELAGVVVESTYNWYWLVDGLQDAGHHVHLANTAAIKQYEGLKHSGDEADAQHLAHLLRLGILPTGTILPREQRAARDLARKRMQLVQSCTTHVLAVENIMARQLGGRITSNQIKRLTDDAIDSLPLAADVGLAIKANVAVIATVQSQIEVLEKRLQERVEPRPQYGLLTSVPGIGQTLATVIVLETGPIDRFADVGNFASYARCVDSVLTSNRKKKGEGNVKNGNKYLAWAFVEAANFARRFCPEAKRFHERKKAKTNNIVATKALAHKLARACYHILKEGKPFDVTRCFA</sequence>
<keyword evidence="4" id="KW-1185">Reference proteome</keyword>
<feature type="domain" description="Transposase IS116/IS110/IS902 C-terminal" evidence="2">
    <location>
        <begin position="213"/>
        <end position="296"/>
    </location>
</feature>
<dbReference type="PANTHER" id="PTHR33055">
    <property type="entry name" value="TRANSPOSASE FOR INSERTION SEQUENCE ELEMENT IS1111A"/>
    <property type="match status" value="1"/>
</dbReference>
<dbReference type="EMBL" id="VSTH01000095">
    <property type="protein sequence ID" value="TYO63633.1"/>
    <property type="molecule type" value="Genomic_DNA"/>
</dbReference>
<evidence type="ECO:0000259" key="1">
    <source>
        <dbReference type="Pfam" id="PF01548"/>
    </source>
</evidence>
<evidence type="ECO:0000313" key="4">
    <source>
        <dbReference type="Proteomes" id="UP000324797"/>
    </source>
</evidence>
<dbReference type="GO" id="GO:0004803">
    <property type="term" value="F:transposase activity"/>
    <property type="evidence" value="ECO:0007669"/>
    <property type="project" value="InterPro"/>
</dbReference>
<protein>
    <submittedName>
        <fullName evidence="3">IS110 family transposase</fullName>
    </submittedName>
</protein>